<reference evidence="2 3" key="1">
    <citation type="journal article" date="2016" name="Int. J. Syst. Evol. Microbiol.">
        <title>Pseudaminobacter manganicus sp. nov., isolated from sludge of a manganese mine.</title>
        <authorList>
            <person name="Li J."/>
            <person name="Huang J."/>
            <person name="Liao S."/>
            <person name="Wang G."/>
        </authorList>
    </citation>
    <scope>NUCLEOTIDE SEQUENCE [LARGE SCALE GENOMIC DNA]</scope>
    <source>
        <strain evidence="2 3">JH-7</strain>
    </source>
</reference>
<dbReference type="EMBL" id="MDET01000013">
    <property type="protein sequence ID" value="OQM75656.1"/>
    <property type="molecule type" value="Genomic_DNA"/>
</dbReference>
<dbReference type="STRING" id="1873176.BFN67_16910"/>
<evidence type="ECO:0000256" key="1">
    <source>
        <dbReference type="SAM" id="Phobius"/>
    </source>
</evidence>
<organism evidence="2 3">
    <name type="scientific">Manganibacter manganicus</name>
    <dbReference type="NCBI Taxonomy" id="1873176"/>
    <lineage>
        <taxon>Bacteria</taxon>
        <taxon>Pseudomonadati</taxon>
        <taxon>Pseudomonadota</taxon>
        <taxon>Alphaproteobacteria</taxon>
        <taxon>Hyphomicrobiales</taxon>
        <taxon>Phyllobacteriaceae</taxon>
        <taxon>Manganibacter</taxon>
    </lineage>
</organism>
<keyword evidence="1" id="KW-1133">Transmembrane helix</keyword>
<keyword evidence="3" id="KW-1185">Reference proteome</keyword>
<keyword evidence="1" id="KW-0472">Membrane</keyword>
<name>A0A1V8RR29_9HYPH</name>
<evidence type="ECO:0000313" key="3">
    <source>
        <dbReference type="Proteomes" id="UP000191905"/>
    </source>
</evidence>
<keyword evidence="1" id="KW-0812">Transmembrane</keyword>
<proteinExistence type="predicted"/>
<feature type="transmembrane region" description="Helical" evidence="1">
    <location>
        <begin position="35"/>
        <end position="60"/>
    </location>
</feature>
<protein>
    <submittedName>
        <fullName evidence="2">Uncharacterized protein</fullName>
    </submittedName>
</protein>
<dbReference type="AlphaFoldDB" id="A0A1V8RR29"/>
<evidence type="ECO:0000313" key="2">
    <source>
        <dbReference type="EMBL" id="OQM75656.1"/>
    </source>
</evidence>
<sequence>MIDVSAVGLLTAIVAGALSIVSRCVGGILLRYVDANFFGGALLICFGLVMAGPIAVPVLLRDFRLFGRGPCQGRLALIPLDFRSLLAGRPHGPGPWFNP</sequence>
<gene>
    <name evidence="2" type="ORF">BFN67_16910</name>
</gene>
<dbReference type="Proteomes" id="UP000191905">
    <property type="component" value="Unassembled WGS sequence"/>
</dbReference>
<comment type="caution">
    <text evidence="2">The sequence shown here is derived from an EMBL/GenBank/DDBJ whole genome shotgun (WGS) entry which is preliminary data.</text>
</comment>
<accession>A0A1V8RR29</accession>